<dbReference type="AlphaFoldDB" id="A0A0W0EYJ0"/>
<organism evidence="2 3">
    <name type="scientific">Moniliophthora roreri</name>
    <name type="common">Frosty pod rot fungus</name>
    <name type="synonym">Monilia roreri</name>
    <dbReference type="NCBI Taxonomy" id="221103"/>
    <lineage>
        <taxon>Eukaryota</taxon>
        <taxon>Fungi</taxon>
        <taxon>Dikarya</taxon>
        <taxon>Basidiomycota</taxon>
        <taxon>Agaricomycotina</taxon>
        <taxon>Agaricomycetes</taxon>
        <taxon>Agaricomycetidae</taxon>
        <taxon>Agaricales</taxon>
        <taxon>Marasmiineae</taxon>
        <taxon>Marasmiaceae</taxon>
        <taxon>Moniliophthora</taxon>
    </lineage>
</organism>
<name>A0A0W0EYJ0_MONRR</name>
<feature type="region of interest" description="Disordered" evidence="1">
    <location>
        <begin position="1"/>
        <end position="56"/>
    </location>
</feature>
<protein>
    <submittedName>
        <fullName evidence="2">Uncharacterized protein</fullName>
    </submittedName>
</protein>
<proteinExistence type="predicted"/>
<evidence type="ECO:0000313" key="3">
    <source>
        <dbReference type="Proteomes" id="UP000054988"/>
    </source>
</evidence>
<feature type="compositionally biased region" description="Low complexity" evidence="1">
    <location>
        <begin position="31"/>
        <end position="41"/>
    </location>
</feature>
<dbReference type="Proteomes" id="UP000054988">
    <property type="component" value="Unassembled WGS sequence"/>
</dbReference>
<comment type="caution">
    <text evidence="2">The sequence shown here is derived from an EMBL/GenBank/DDBJ whole genome shotgun (WGS) entry which is preliminary data.</text>
</comment>
<evidence type="ECO:0000256" key="1">
    <source>
        <dbReference type="SAM" id="MobiDB-lite"/>
    </source>
</evidence>
<sequence>MLAVTRPTNHRQTKNSNWTDDPVATNQDALSSPLDSPRQPSQSPPPPSNSCPDPLSFFDGLDDNSTIIMTMLQPHSNGSAQVNTSSSCEPPRLSAGKLTLHNIRHLETLAKAWLCSRKTNVDVDKDVNLAADLHLGWLANASLLDWYLANSSSLDTLSLSTFFDRVRECFLGDTWAYDLAQTIGMMTQDHSTLFREFAENVVSTNNMHLCGYTPFLTDTVLCQHL</sequence>
<feature type="compositionally biased region" description="Polar residues" evidence="1">
    <location>
        <begin position="14"/>
        <end position="30"/>
    </location>
</feature>
<dbReference type="EMBL" id="LATX01002447">
    <property type="protein sequence ID" value="KTB29126.1"/>
    <property type="molecule type" value="Genomic_DNA"/>
</dbReference>
<evidence type="ECO:0000313" key="2">
    <source>
        <dbReference type="EMBL" id="KTB29126.1"/>
    </source>
</evidence>
<gene>
    <name evidence="2" type="ORF">WG66_18255</name>
</gene>
<reference evidence="2 3" key="1">
    <citation type="submission" date="2015-12" db="EMBL/GenBank/DDBJ databases">
        <title>Draft genome sequence of Moniliophthora roreri, the causal agent of frosty pod rot of cacao.</title>
        <authorList>
            <person name="Aime M.C."/>
            <person name="Diaz-Valderrama J.R."/>
            <person name="Kijpornyongpan T."/>
            <person name="Phillips-Mora W."/>
        </authorList>
    </citation>
    <scope>NUCLEOTIDE SEQUENCE [LARGE SCALE GENOMIC DNA]</scope>
    <source>
        <strain evidence="2 3">MCA 2952</strain>
    </source>
</reference>
<accession>A0A0W0EYJ0</accession>